<reference evidence="2 3" key="1">
    <citation type="journal article" date="2018" name="Int. J. Food Microbiol.">
        <title>Growth of Carnobacterium spp. isolated from chilled vacuum-packaged meat under relevant acidic conditions.</title>
        <authorList>
            <person name="Zhang P."/>
            <person name="Badoni M."/>
            <person name="Ganzle M."/>
            <person name="Yang X."/>
        </authorList>
    </citation>
    <scope>NUCLEOTIDE SEQUENCE [LARGE SCALE GENOMIC DNA]</scope>
    <source>
        <strain evidence="2 3">B2</strain>
    </source>
</reference>
<dbReference type="InterPro" id="IPR035959">
    <property type="entry name" value="RutC-like_sf"/>
</dbReference>
<comment type="similarity">
    <text evidence="1">Belongs to the RutC family.</text>
</comment>
<dbReference type="PANTHER" id="PTHR11803">
    <property type="entry name" value="2-IMINOBUTANOATE/2-IMINOPROPANOATE DEAMINASE RIDA"/>
    <property type="match status" value="1"/>
</dbReference>
<dbReference type="SUPFAM" id="SSF55298">
    <property type="entry name" value="YjgF-like"/>
    <property type="match status" value="1"/>
</dbReference>
<dbReference type="Pfam" id="PF01042">
    <property type="entry name" value="Ribonuc_L-PSP"/>
    <property type="match status" value="1"/>
</dbReference>
<evidence type="ECO:0000313" key="2">
    <source>
        <dbReference type="EMBL" id="TFJ27827.1"/>
    </source>
</evidence>
<dbReference type="InterPro" id="IPR006175">
    <property type="entry name" value="YjgF/YER057c/UK114"/>
</dbReference>
<proteinExistence type="inferred from homology"/>
<organism evidence="2 3">
    <name type="scientific">Carnobacterium divergens</name>
    <name type="common">Lactobacillus divergens</name>
    <dbReference type="NCBI Taxonomy" id="2748"/>
    <lineage>
        <taxon>Bacteria</taxon>
        <taxon>Bacillati</taxon>
        <taxon>Bacillota</taxon>
        <taxon>Bacilli</taxon>
        <taxon>Lactobacillales</taxon>
        <taxon>Carnobacteriaceae</taxon>
        <taxon>Carnobacterium</taxon>
    </lineage>
</organism>
<dbReference type="FunFam" id="3.30.1330.40:FF:000001">
    <property type="entry name" value="L-PSP family endoribonuclease"/>
    <property type="match status" value="1"/>
</dbReference>
<dbReference type="NCBIfam" id="TIGR00004">
    <property type="entry name" value="Rid family detoxifying hydrolase"/>
    <property type="match status" value="1"/>
</dbReference>
<dbReference type="GO" id="GO:0005829">
    <property type="term" value="C:cytosol"/>
    <property type="evidence" value="ECO:0007669"/>
    <property type="project" value="TreeGrafter"/>
</dbReference>
<dbReference type="Proteomes" id="UP000297938">
    <property type="component" value="Unassembled WGS sequence"/>
</dbReference>
<dbReference type="CDD" id="cd00448">
    <property type="entry name" value="YjgF_YER057c_UK114_family"/>
    <property type="match status" value="1"/>
</dbReference>
<evidence type="ECO:0000256" key="1">
    <source>
        <dbReference type="ARBA" id="ARBA00010552"/>
    </source>
</evidence>
<evidence type="ECO:0000313" key="3">
    <source>
        <dbReference type="Proteomes" id="UP000297938"/>
    </source>
</evidence>
<dbReference type="EMBL" id="NRPP01000008">
    <property type="protein sequence ID" value="TFJ27827.1"/>
    <property type="molecule type" value="Genomic_DNA"/>
</dbReference>
<dbReference type="AlphaFoldDB" id="A0A7Z8CZC2"/>
<dbReference type="RefSeq" id="WP_135025829.1">
    <property type="nucleotide sequence ID" value="NZ_JBFUWK010000004.1"/>
</dbReference>
<gene>
    <name evidence="2" type="ORF">CKN69_04655</name>
</gene>
<dbReference type="InterPro" id="IPR006056">
    <property type="entry name" value="RidA"/>
</dbReference>
<sequence length="126" mass="13429">MLKKIHTDSAPAAIGPYSQAIAVGDTLYTSGQIPVDPTTGKVVAATISQQTEQVMKNLAAVLNEGNSDLHHVIKTTCFLTNMSDFAEFNHVYGTHFGNHKPARSCVAVKDLPLGVLVEVEAIALLN</sequence>
<name>A0A7Z8CZC2_CARDV</name>
<dbReference type="PANTHER" id="PTHR11803:SF39">
    <property type="entry name" value="2-IMINOBUTANOATE_2-IMINOPROPANOATE DEAMINASE"/>
    <property type="match status" value="1"/>
</dbReference>
<comment type="caution">
    <text evidence="2">The sequence shown here is derived from an EMBL/GenBank/DDBJ whole genome shotgun (WGS) entry which is preliminary data.</text>
</comment>
<dbReference type="Gene3D" id="3.30.1330.40">
    <property type="entry name" value="RutC-like"/>
    <property type="match status" value="1"/>
</dbReference>
<protein>
    <submittedName>
        <fullName evidence="2">Reactive intermediate/imine deaminase</fullName>
    </submittedName>
</protein>
<dbReference type="GO" id="GO:0019239">
    <property type="term" value="F:deaminase activity"/>
    <property type="evidence" value="ECO:0007669"/>
    <property type="project" value="TreeGrafter"/>
</dbReference>
<accession>A0A7Z8CZC2</accession>